<feature type="transmembrane region" description="Helical" evidence="5">
    <location>
        <begin position="157"/>
        <end position="177"/>
    </location>
</feature>
<gene>
    <name evidence="6" type="ordered locus">Smar_1155</name>
</gene>
<reference evidence="6 7" key="2">
    <citation type="journal article" date="2009" name="Stand. Genomic Sci.">
        <title>Complete genome sequence of Staphylothermus marinus Stetter and Fiala 1986 type strain F1.</title>
        <authorList>
            <person name="Anderson I.J."/>
            <person name="Sun H."/>
            <person name="Lapidus A."/>
            <person name="Copeland A."/>
            <person name="Glavina Del Rio T."/>
            <person name="Tice H."/>
            <person name="Dalin E."/>
            <person name="Lucas S."/>
            <person name="Barry K."/>
            <person name="Land M."/>
            <person name="Richardson P."/>
            <person name="Huber H."/>
            <person name="Kyrpides N.C."/>
        </authorList>
    </citation>
    <scope>NUCLEOTIDE SEQUENCE [LARGE SCALE GENOMIC DNA]</scope>
    <source>
        <strain evidence="7">ATCC 43588 / DSM 3639 / JCM 9404 / F1</strain>
    </source>
</reference>
<dbReference type="PANTHER" id="PTHR42723:SF1">
    <property type="entry name" value="CHLOROPHYLL SYNTHASE, CHLOROPLASTIC"/>
    <property type="match status" value="1"/>
</dbReference>
<evidence type="ECO:0000256" key="3">
    <source>
        <dbReference type="ARBA" id="ARBA00022989"/>
    </source>
</evidence>
<evidence type="ECO:0000256" key="4">
    <source>
        <dbReference type="ARBA" id="ARBA00023136"/>
    </source>
</evidence>
<keyword evidence="7" id="KW-1185">Reference proteome</keyword>
<accession>A3DNP0</accession>
<feature type="transmembrane region" description="Helical" evidence="5">
    <location>
        <begin position="85"/>
        <end position="118"/>
    </location>
</feature>
<evidence type="ECO:0000256" key="1">
    <source>
        <dbReference type="ARBA" id="ARBA00004651"/>
    </source>
</evidence>
<dbReference type="Gene3D" id="1.20.120.1780">
    <property type="entry name" value="UbiA prenyltransferase"/>
    <property type="match status" value="1"/>
</dbReference>
<feature type="transmembrane region" description="Helical" evidence="5">
    <location>
        <begin position="130"/>
        <end position="151"/>
    </location>
</feature>
<dbReference type="CDD" id="cd13961">
    <property type="entry name" value="PT_UbiA_DGGGPS"/>
    <property type="match status" value="1"/>
</dbReference>
<dbReference type="GO" id="GO:0005886">
    <property type="term" value="C:plasma membrane"/>
    <property type="evidence" value="ECO:0007669"/>
    <property type="project" value="UniProtKB-SubCell"/>
</dbReference>
<dbReference type="InterPro" id="IPR044878">
    <property type="entry name" value="UbiA_sf"/>
</dbReference>
<feature type="transmembrane region" description="Helical" evidence="5">
    <location>
        <begin position="37"/>
        <end position="58"/>
    </location>
</feature>
<protein>
    <submittedName>
        <fullName evidence="6">Geranylgeranylglycerol-phosphate geranylgeranyltransferase</fullName>
        <ecNumber evidence="6">2.5.1.42</ecNumber>
    </submittedName>
</protein>
<keyword evidence="6" id="KW-0808">Transferase</keyword>
<name>A3DNP0_STAMF</name>
<dbReference type="eggNOG" id="arCOG00476">
    <property type="taxonomic scope" value="Archaea"/>
</dbReference>
<dbReference type="InterPro" id="IPR050475">
    <property type="entry name" value="Prenyltransferase_related"/>
</dbReference>
<organism evidence="6 7">
    <name type="scientific">Staphylothermus marinus (strain ATCC 43588 / DSM 3639 / JCM 9404 / F1)</name>
    <dbReference type="NCBI Taxonomy" id="399550"/>
    <lineage>
        <taxon>Archaea</taxon>
        <taxon>Thermoproteota</taxon>
        <taxon>Thermoprotei</taxon>
        <taxon>Desulfurococcales</taxon>
        <taxon>Desulfurococcaceae</taxon>
        <taxon>Staphylothermus</taxon>
    </lineage>
</organism>
<keyword evidence="2 5" id="KW-0812">Transmembrane</keyword>
<feature type="transmembrane region" description="Helical" evidence="5">
    <location>
        <begin position="12"/>
        <end position="30"/>
    </location>
</feature>
<evidence type="ECO:0000256" key="2">
    <source>
        <dbReference type="ARBA" id="ARBA00022692"/>
    </source>
</evidence>
<dbReference type="STRING" id="399550.Smar_1155"/>
<dbReference type="RefSeq" id="WP_011839441.1">
    <property type="nucleotide sequence ID" value="NC_009033.1"/>
</dbReference>
<dbReference type="Pfam" id="PF01040">
    <property type="entry name" value="UbiA"/>
    <property type="match status" value="1"/>
</dbReference>
<dbReference type="AlphaFoldDB" id="A3DNP0"/>
<evidence type="ECO:0000256" key="5">
    <source>
        <dbReference type="SAM" id="Phobius"/>
    </source>
</evidence>
<evidence type="ECO:0000313" key="6">
    <source>
        <dbReference type="EMBL" id="ABN70250.1"/>
    </source>
</evidence>
<dbReference type="InterPro" id="IPR000537">
    <property type="entry name" value="UbiA_prenyltransferase"/>
</dbReference>
<keyword evidence="3 5" id="KW-1133">Transmembrane helix</keyword>
<sequence length="282" mass="31471">MGWLKELFITTRPINSFMTSIGVVFAYLVFTNYSLNCLQCIIIGFITGYLGTASSMLINDYVDREVDAVNKPWKPIPSGRIDPRIVYYSSISMLIIIPLINIFLGIAPLVTALIYSVVGYIYSYLRKYWWSHFIVSISTTGPIVYGYVLAGMPNNKLVFTILFSTTIFIITTGREILKAVMDIVGDKKYGYVTIPIKYGVETARKTILLASILGSSIGISAGILGGASILYIILITIAATLYTVWAYKSYKKINDKTILEKARKNMLYAMMIGLLAFWLSAL</sequence>
<feature type="transmembrane region" description="Helical" evidence="5">
    <location>
        <begin position="229"/>
        <end position="245"/>
    </location>
</feature>
<dbReference type="EMBL" id="CP000575">
    <property type="protein sequence ID" value="ABN70250.1"/>
    <property type="molecule type" value="Genomic_DNA"/>
</dbReference>
<dbReference type="EC" id="2.5.1.42" evidence="6"/>
<dbReference type="GeneID" id="4906918"/>
<dbReference type="GO" id="GO:0047295">
    <property type="term" value="F:geranylgeranylglycerol-phosphate geranylgeranyltransferase activity"/>
    <property type="evidence" value="ECO:0007669"/>
    <property type="project" value="UniProtKB-EC"/>
</dbReference>
<proteinExistence type="predicted"/>
<dbReference type="Gene3D" id="1.10.357.140">
    <property type="entry name" value="UbiA prenyltransferase"/>
    <property type="match status" value="1"/>
</dbReference>
<dbReference type="PANTHER" id="PTHR42723">
    <property type="entry name" value="CHLOROPHYLL SYNTHASE"/>
    <property type="match status" value="1"/>
</dbReference>
<comment type="subcellular location">
    <subcellularLocation>
        <location evidence="1">Cell membrane</location>
        <topology evidence="1">Multi-pass membrane protein</topology>
    </subcellularLocation>
</comment>
<dbReference type="OrthoDB" id="19076at2157"/>
<dbReference type="HOGENOM" id="CLU_073311_1_1_2"/>
<dbReference type="KEGG" id="smr:Smar_1155"/>
<evidence type="ECO:0000313" key="7">
    <source>
        <dbReference type="Proteomes" id="UP000000254"/>
    </source>
</evidence>
<keyword evidence="4 5" id="KW-0472">Membrane</keyword>
<reference evidence="7" key="1">
    <citation type="journal article" date="2009" name="BMC Genomics">
        <title>The complete genome sequence of Staphylothermus marinus reveals differences in sulfur metabolism among heterotrophic Crenarchaeota.</title>
        <authorList>
            <person name="Anderson I.J."/>
            <person name="Dharmarajan L."/>
            <person name="Rodriguez J."/>
            <person name="Hooper S."/>
            <person name="Porat I."/>
            <person name="Ulrich L.E."/>
            <person name="Elkins J.G."/>
            <person name="Mavromatis K."/>
            <person name="Sun H."/>
            <person name="Land M."/>
            <person name="Lapidus A."/>
            <person name="Lucas S."/>
            <person name="Barry K."/>
            <person name="Huber H."/>
            <person name="Zhulin I.B."/>
            <person name="Whitman W.B."/>
            <person name="Mukhopadhyay B."/>
            <person name="Woese C."/>
            <person name="Bristow J."/>
            <person name="Kyrpides N."/>
        </authorList>
    </citation>
    <scope>NUCLEOTIDE SEQUENCE [LARGE SCALE GENOMIC DNA]</scope>
    <source>
        <strain evidence="7">ATCC 43588 / DSM 3639 / JCM 9404 / F1</strain>
    </source>
</reference>
<feature type="transmembrane region" description="Helical" evidence="5">
    <location>
        <begin position="265"/>
        <end position="281"/>
    </location>
</feature>
<dbReference type="Proteomes" id="UP000000254">
    <property type="component" value="Chromosome"/>
</dbReference>